<dbReference type="EMBL" id="JACPSX010000283">
    <property type="protein sequence ID" value="MBI3016275.1"/>
    <property type="molecule type" value="Genomic_DNA"/>
</dbReference>
<keyword evidence="6 7" id="KW-0472">Membrane</keyword>
<protein>
    <submittedName>
        <fullName evidence="8">DoxX family protein</fullName>
    </submittedName>
</protein>
<evidence type="ECO:0000256" key="7">
    <source>
        <dbReference type="SAM" id="Phobius"/>
    </source>
</evidence>
<comment type="subcellular location">
    <subcellularLocation>
        <location evidence="1">Cell membrane</location>
        <topology evidence="1">Multi-pass membrane protein</topology>
    </subcellularLocation>
</comment>
<feature type="transmembrane region" description="Helical" evidence="7">
    <location>
        <begin position="103"/>
        <end position="124"/>
    </location>
</feature>
<name>A0A932GST1_UNCTE</name>
<dbReference type="Pfam" id="PF07681">
    <property type="entry name" value="DoxX"/>
    <property type="match status" value="1"/>
</dbReference>
<dbReference type="AlphaFoldDB" id="A0A932GST1"/>
<keyword evidence="3" id="KW-1003">Cell membrane</keyword>
<comment type="caution">
    <text evidence="8">The sequence shown here is derived from an EMBL/GenBank/DDBJ whole genome shotgun (WGS) entry which is preliminary data.</text>
</comment>
<sequence length="127" mass="14082">MNVLFLIGRIVFGGFFIWNGIHHFADMGQLTAYSRSKGIPAPGLAVAGTGILMLLGGLSILLGYQPVLGGWLLIIFLVPTAFKMHNFWAEKDPMVRMNQLHHFWKNIALSGGALLITFISSWPWSLQ</sequence>
<dbReference type="PANTHER" id="PTHR33452">
    <property type="entry name" value="OXIDOREDUCTASE CATD-RELATED"/>
    <property type="match status" value="1"/>
</dbReference>
<proteinExistence type="inferred from homology"/>
<feature type="transmembrane region" description="Helical" evidence="7">
    <location>
        <begin position="37"/>
        <end position="58"/>
    </location>
</feature>
<feature type="transmembrane region" description="Helical" evidence="7">
    <location>
        <begin position="64"/>
        <end position="82"/>
    </location>
</feature>
<reference evidence="8" key="1">
    <citation type="submission" date="2020-07" db="EMBL/GenBank/DDBJ databases">
        <title>Huge and variable diversity of episymbiotic CPR bacteria and DPANN archaea in groundwater ecosystems.</title>
        <authorList>
            <person name="He C.Y."/>
            <person name="Keren R."/>
            <person name="Whittaker M."/>
            <person name="Farag I.F."/>
            <person name="Doudna J."/>
            <person name="Cate J.H.D."/>
            <person name="Banfield J.F."/>
        </authorList>
    </citation>
    <scope>NUCLEOTIDE SEQUENCE</scope>
    <source>
        <strain evidence="8">NC_groundwater_717_Ag_S-0.2um_59_8</strain>
    </source>
</reference>
<evidence type="ECO:0000313" key="8">
    <source>
        <dbReference type="EMBL" id="MBI3016275.1"/>
    </source>
</evidence>
<keyword evidence="5 7" id="KW-1133">Transmembrane helix</keyword>
<comment type="similarity">
    <text evidence="2">Belongs to the DoxX family.</text>
</comment>
<evidence type="ECO:0000256" key="3">
    <source>
        <dbReference type="ARBA" id="ARBA00022475"/>
    </source>
</evidence>
<evidence type="ECO:0000256" key="1">
    <source>
        <dbReference type="ARBA" id="ARBA00004651"/>
    </source>
</evidence>
<evidence type="ECO:0000256" key="5">
    <source>
        <dbReference type="ARBA" id="ARBA00022989"/>
    </source>
</evidence>
<organism evidence="8 9">
    <name type="scientific">Tectimicrobiota bacterium</name>
    <dbReference type="NCBI Taxonomy" id="2528274"/>
    <lineage>
        <taxon>Bacteria</taxon>
        <taxon>Pseudomonadati</taxon>
        <taxon>Nitrospinota/Tectimicrobiota group</taxon>
        <taxon>Candidatus Tectimicrobiota</taxon>
    </lineage>
</organism>
<evidence type="ECO:0000256" key="4">
    <source>
        <dbReference type="ARBA" id="ARBA00022692"/>
    </source>
</evidence>
<dbReference type="InterPro" id="IPR051907">
    <property type="entry name" value="DoxX-like_oxidoreductase"/>
</dbReference>
<evidence type="ECO:0000256" key="6">
    <source>
        <dbReference type="ARBA" id="ARBA00023136"/>
    </source>
</evidence>
<dbReference type="InterPro" id="IPR032808">
    <property type="entry name" value="DoxX"/>
</dbReference>
<accession>A0A932GST1</accession>
<evidence type="ECO:0000256" key="2">
    <source>
        <dbReference type="ARBA" id="ARBA00006679"/>
    </source>
</evidence>
<evidence type="ECO:0000313" key="9">
    <source>
        <dbReference type="Proteomes" id="UP000741360"/>
    </source>
</evidence>
<dbReference type="PANTHER" id="PTHR33452:SF1">
    <property type="entry name" value="INNER MEMBRANE PROTEIN YPHA-RELATED"/>
    <property type="match status" value="1"/>
</dbReference>
<feature type="transmembrane region" description="Helical" evidence="7">
    <location>
        <begin position="6"/>
        <end position="25"/>
    </location>
</feature>
<dbReference type="GO" id="GO:0005886">
    <property type="term" value="C:plasma membrane"/>
    <property type="evidence" value="ECO:0007669"/>
    <property type="project" value="UniProtKB-SubCell"/>
</dbReference>
<gene>
    <name evidence="8" type="ORF">HYY65_14705</name>
</gene>
<keyword evidence="4 7" id="KW-0812">Transmembrane</keyword>
<dbReference type="Proteomes" id="UP000741360">
    <property type="component" value="Unassembled WGS sequence"/>
</dbReference>